<evidence type="ECO:0000256" key="1">
    <source>
        <dbReference type="SAM" id="SignalP"/>
    </source>
</evidence>
<dbReference type="AlphaFoldDB" id="A0A8C3BDY0"/>
<accession>A0A8C3BDY0</accession>
<proteinExistence type="predicted"/>
<dbReference type="InterPro" id="IPR052865">
    <property type="entry name" value="Zinc_finger_BED"/>
</dbReference>
<dbReference type="Ensembl" id="ENSCMMT00000005742.1">
    <property type="protein sequence ID" value="ENSCMMP00000005174.1"/>
    <property type="gene ID" value="ENSCMMG00000003223.1"/>
</dbReference>
<evidence type="ECO:0000313" key="3">
    <source>
        <dbReference type="Proteomes" id="UP000694556"/>
    </source>
</evidence>
<organism evidence="2 3">
    <name type="scientific">Cairina moschata</name>
    <name type="common">Muscovy duck</name>
    <dbReference type="NCBI Taxonomy" id="8855"/>
    <lineage>
        <taxon>Eukaryota</taxon>
        <taxon>Metazoa</taxon>
        <taxon>Chordata</taxon>
        <taxon>Craniata</taxon>
        <taxon>Vertebrata</taxon>
        <taxon>Euteleostomi</taxon>
        <taxon>Archelosauria</taxon>
        <taxon>Archosauria</taxon>
        <taxon>Dinosauria</taxon>
        <taxon>Saurischia</taxon>
        <taxon>Theropoda</taxon>
        <taxon>Coelurosauria</taxon>
        <taxon>Aves</taxon>
        <taxon>Neognathae</taxon>
        <taxon>Galloanserae</taxon>
        <taxon>Anseriformes</taxon>
        <taxon>Anatidae</taxon>
        <taxon>Anatinae</taxon>
        <taxon>Cairina</taxon>
    </lineage>
</organism>
<sequence>MPRLLQLAGLFVASNTAAAQIRCCYLPSIMLHLFKGDTAAVTLTEDLAIKLSTESSISEMFDSRRDKYVLATLLNPCFKGRIETMPSPYAGTDCWKDTVINNSAGGHTIMHLLFSLILPLSSPRPSISHKAEDAQAPGTSEIPGSSFISSEWGSTSQEKLNLSVSWEESVHYERSIGVMGDLFICWEVRS</sequence>
<name>A0A8C3BDY0_CAIMO</name>
<keyword evidence="1" id="KW-0732">Signal</keyword>
<dbReference type="PANTHER" id="PTHR47241">
    <property type="entry name" value="FINGER PROTEIN, PUTATIVE-RELATED"/>
    <property type="match status" value="1"/>
</dbReference>
<dbReference type="GO" id="GO:0005634">
    <property type="term" value="C:nucleus"/>
    <property type="evidence" value="ECO:0007669"/>
    <property type="project" value="TreeGrafter"/>
</dbReference>
<dbReference type="Proteomes" id="UP000694556">
    <property type="component" value="Chromosome 2"/>
</dbReference>
<evidence type="ECO:0000313" key="2">
    <source>
        <dbReference type="Ensembl" id="ENSCMMP00000005174.1"/>
    </source>
</evidence>
<keyword evidence="3" id="KW-1185">Reference proteome</keyword>
<reference evidence="2" key="1">
    <citation type="submission" date="2018-09" db="EMBL/GenBank/DDBJ databases">
        <title>Common duck and Muscovy duck high density SNP chip.</title>
        <authorList>
            <person name="Vignal A."/>
            <person name="Thebault N."/>
            <person name="Warren W.C."/>
        </authorList>
    </citation>
    <scope>NUCLEOTIDE SEQUENCE [LARGE SCALE GENOMIC DNA]</scope>
</reference>
<protein>
    <submittedName>
        <fullName evidence="2">Uncharacterized protein</fullName>
    </submittedName>
</protein>
<feature type="chain" id="PRO_5034230409" evidence="1">
    <location>
        <begin position="20"/>
        <end position="190"/>
    </location>
</feature>
<reference evidence="2" key="2">
    <citation type="submission" date="2025-08" db="UniProtKB">
        <authorList>
            <consortium name="Ensembl"/>
        </authorList>
    </citation>
    <scope>IDENTIFICATION</scope>
</reference>
<reference evidence="2" key="3">
    <citation type="submission" date="2025-09" db="UniProtKB">
        <authorList>
            <consortium name="Ensembl"/>
        </authorList>
    </citation>
    <scope>IDENTIFICATION</scope>
</reference>
<dbReference type="PANTHER" id="PTHR47241:SF1">
    <property type="entry name" value="BED-TYPE DOMAIN-CONTAINING PROTEIN"/>
    <property type="match status" value="1"/>
</dbReference>
<feature type="signal peptide" evidence="1">
    <location>
        <begin position="1"/>
        <end position="19"/>
    </location>
</feature>